<dbReference type="CDD" id="cd04301">
    <property type="entry name" value="NAT_SF"/>
    <property type="match status" value="1"/>
</dbReference>
<comment type="caution">
    <text evidence="2">The sequence shown here is derived from an EMBL/GenBank/DDBJ whole genome shotgun (WGS) entry which is preliminary data.</text>
</comment>
<evidence type="ECO:0000313" key="3">
    <source>
        <dbReference type="Proteomes" id="UP000248326"/>
    </source>
</evidence>
<dbReference type="AlphaFoldDB" id="A0A318S5M4"/>
<dbReference type="GO" id="GO:0016747">
    <property type="term" value="F:acyltransferase activity, transferring groups other than amino-acyl groups"/>
    <property type="evidence" value="ECO:0007669"/>
    <property type="project" value="InterPro"/>
</dbReference>
<dbReference type="Proteomes" id="UP000248326">
    <property type="component" value="Unassembled WGS sequence"/>
</dbReference>
<protein>
    <submittedName>
        <fullName evidence="2">Acetyltransferase (GNAT) family protein</fullName>
    </submittedName>
</protein>
<dbReference type="InterPro" id="IPR016181">
    <property type="entry name" value="Acyl_CoA_acyltransferase"/>
</dbReference>
<gene>
    <name evidence="2" type="ORF">DES52_109181</name>
</gene>
<dbReference type="EMBL" id="QJSX01000009">
    <property type="protein sequence ID" value="PYE53404.1"/>
    <property type="molecule type" value="Genomic_DNA"/>
</dbReference>
<organism evidence="2 3">
    <name type="scientific">Deinococcus yavapaiensis KR-236</name>
    <dbReference type="NCBI Taxonomy" id="694435"/>
    <lineage>
        <taxon>Bacteria</taxon>
        <taxon>Thermotogati</taxon>
        <taxon>Deinococcota</taxon>
        <taxon>Deinococci</taxon>
        <taxon>Deinococcales</taxon>
        <taxon>Deinococcaceae</taxon>
        <taxon>Deinococcus</taxon>
    </lineage>
</organism>
<accession>A0A318S5M4</accession>
<dbReference type="SUPFAM" id="SSF55729">
    <property type="entry name" value="Acyl-CoA N-acyltransferases (Nat)"/>
    <property type="match status" value="1"/>
</dbReference>
<name>A0A318S5M4_9DEIO</name>
<evidence type="ECO:0000259" key="1">
    <source>
        <dbReference type="PROSITE" id="PS51186"/>
    </source>
</evidence>
<dbReference type="PROSITE" id="PS51186">
    <property type="entry name" value="GNAT"/>
    <property type="match status" value="1"/>
</dbReference>
<evidence type="ECO:0000313" key="2">
    <source>
        <dbReference type="EMBL" id="PYE53404.1"/>
    </source>
</evidence>
<feature type="domain" description="N-acetyltransferase" evidence="1">
    <location>
        <begin position="30"/>
        <end position="210"/>
    </location>
</feature>
<proteinExistence type="predicted"/>
<keyword evidence="2" id="KW-0808">Transferase</keyword>
<reference evidence="2 3" key="1">
    <citation type="submission" date="2018-06" db="EMBL/GenBank/DDBJ databases">
        <title>Genomic Encyclopedia of Type Strains, Phase IV (KMG-IV): sequencing the most valuable type-strain genomes for metagenomic binning, comparative biology and taxonomic classification.</title>
        <authorList>
            <person name="Goeker M."/>
        </authorList>
    </citation>
    <scope>NUCLEOTIDE SEQUENCE [LARGE SCALE GENOMIC DNA]</scope>
    <source>
        <strain evidence="2 3">DSM 18048</strain>
    </source>
</reference>
<dbReference type="Gene3D" id="3.40.630.30">
    <property type="match status" value="1"/>
</dbReference>
<keyword evidence="3" id="KW-1185">Reference proteome</keyword>
<dbReference type="Pfam" id="PF13508">
    <property type="entry name" value="Acetyltransf_7"/>
    <property type="match status" value="1"/>
</dbReference>
<dbReference type="InterPro" id="IPR000182">
    <property type="entry name" value="GNAT_dom"/>
</dbReference>
<sequence>MRVVVVATRRSRYRVAMTTSTRSSQETPDVTVRRVTSASDAAIEAFGELQNRVYFEPDALIPARYIGFMLQGRGGERENFLIVAERAGRVVGGTLFHFLGAADTGFSSFMAVAPEARGAGVARALHDARFAALREASATIRGVFIDVVAPERLGDEERAAEARVGMDPRARRAIFARLGFRRVDVRYEQPVGGEDGGPVTNMDLLFCPAEPAEEVDVELVVATMRAYWSPWLGAPAAERHADELRRRAEGRSRFMLSTP</sequence>